<dbReference type="PANTHER" id="PTHR43201">
    <property type="entry name" value="ACYL-COA SYNTHETASE"/>
    <property type="match status" value="1"/>
</dbReference>
<keyword evidence="6" id="KW-1185">Reference proteome</keyword>
<dbReference type="Proteomes" id="UP000542125">
    <property type="component" value="Unassembled WGS sequence"/>
</dbReference>
<proteinExistence type="inferred from homology"/>
<dbReference type="InterPro" id="IPR020845">
    <property type="entry name" value="AMP-binding_CS"/>
</dbReference>
<dbReference type="Pfam" id="PF13193">
    <property type="entry name" value="AMP-binding_C"/>
    <property type="match status" value="1"/>
</dbReference>
<evidence type="ECO:0000259" key="4">
    <source>
        <dbReference type="Pfam" id="PF13193"/>
    </source>
</evidence>
<dbReference type="InterPro" id="IPR045851">
    <property type="entry name" value="AMP-bd_C_sf"/>
</dbReference>
<accession>A0A7Y9LM26</accession>
<keyword evidence="2 5" id="KW-0436">Ligase</keyword>
<evidence type="ECO:0000313" key="6">
    <source>
        <dbReference type="Proteomes" id="UP000542125"/>
    </source>
</evidence>
<dbReference type="RefSeq" id="WP_257022218.1">
    <property type="nucleotide sequence ID" value="NZ_JACBYR010000001.1"/>
</dbReference>
<dbReference type="PROSITE" id="PS00455">
    <property type="entry name" value="AMP_BINDING"/>
    <property type="match status" value="1"/>
</dbReference>
<evidence type="ECO:0000256" key="1">
    <source>
        <dbReference type="ARBA" id="ARBA00006432"/>
    </source>
</evidence>
<dbReference type="CDD" id="cd04433">
    <property type="entry name" value="AFD_class_I"/>
    <property type="match status" value="1"/>
</dbReference>
<dbReference type="AlphaFoldDB" id="A0A7Y9LM26"/>
<dbReference type="Gene3D" id="3.30.300.30">
    <property type="match status" value="1"/>
</dbReference>
<protein>
    <submittedName>
        <fullName evidence="5">Acyl-CoA synthetase</fullName>
        <ecNumber evidence="5">6.2.1.-</ecNumber>
    </submittedName>
</protein>
<sequence length="553" mass="59482">MMNTTLTLLSAPQLRAFYAAGHWTDDTIYLSARKHAESHPDAYAIRDGKRRLTYRQLLDAVDALAADLHAAGVEPGQRVGVWLPSRVETAVALLACSRNAYTCCPSLHRDHTAADIAGLMTRVRAAAFIGEANYGADAGRKDVFTLLEGLDTLKRVIRIEPLNAATPAVDFPAGSHAAPPVSEDPNRVVYLAFTSGTTGQPKGVMHSDNTLLANARAIAKDWHFGPESVLYTMSPLSHNLGFGAMVSAFATGGEVVIHDLPRGASLLDRLLETGTSFLFGVPTHAIDLLAELRVRQSESVGRLTGFRISGASAPQEVVAELLRLGVKPQSGYGMTEACSHHYTLPDDDPRRILETSGRACDGYEIRIFSLEDPDLELTVGDVGQIGGRGASLMLGYFDDQTATESSFNKAGWFMTGDVGCLDADGYLNITGRKKELIIRGGHNIYPARIENLALQHGAIARAAVVPVPDPRLGEKVCLAFSLQAGKTVDADALLQHLDDAGLSRYDMPEYLIEVPNIPLTASGKIYKRALIDALHAGELTPTPVRFKPAPQNA</sequence>
<dbReference type="GO" id="GO:0031956">
    <property type="term" value="F:medium-chain fatty acid-CoA ligase activity"/>
    <property type="evidence" value="ECO:0007669"/>
    <property type="project" value="TreeGrafter"/>
</dbReference>
<name>A0A7Y9LM26_9BURK</name>
<dbReference type="PANTHER" id="PTHR43201:SF5">
    <property type="entry name" value="MEDIUM-CHAIN ACYL-COA LIGASE ACSF2, MITOCHONDRIAL"/>
    <property type="match status" value="1"/>
</dbReference>
<gene>
    <name evidence="5" type="ORF">FHW18_001081</name>
</gene>
<evidence type="ECO:0000313" key="5">
    <source>
        <dbReference type="EMBL" id="NYE81810.1"/>
    </source>
</evidence>
<dbReference type="GO" id="GO:0006631">
    <property type="term" value="P:fatty acid metabolic process"/>
    <property type="evidence" value="ECO:0007669"/>
    <property type="project" value="TreeGrafter"/>
</dbReference>
<dbReference type="EC" id="6.2.1.-" evidence="5"/>
<dbReference type="InterPro" id="IPR042099">
    <property type="entry name" value="ANL_N_sf"/>
</dbReference>
<comment type="similarity">
    <text evidence="1">Belongs to the ATP-dependent AMP-binding enzyme family.</text>
</comment>
<reference evidence="5 6" key="1">
    <citation type="submission" date="2020-07" db="EMBL/GenBank/DDBJ databases">
        <title>Genomic Encyclopedia of Type Strains, Phase IV (KMG-V): Genome sequencing to study the core and pangenomes of soil and plant-associated prokaryotes.</title>
        <authorList>
            <person name="Whitman W."/>
        </authorList>
    </citation>
    <scope>NUCLEOTIDE SEQUENCE [LARGE SCALE GENOMIC DNA]</scope>
    <source>
        <strain evidence="5 6">SAS40</strain>
    </source>
</reference>
<evidence type="ECO:0000259" key="3">
    <source>
        <dbReference type="Pfam" id="PF00501"/>
    </source>
</evidence>
<feature type="domain" description="AMP-dependent synthetase/ligase" evidence="3">
    <location>
        <begin position="33"/>
        <end position="397"/>
    </location>
</feature>
<comment type="caution">
    <text evidence="5">The sequence shown here is derived from an EMBL/GenBank/DDBJ whole genome shotgun (WGS) entry which is preliminary data.</text>
</comment>
<dbReference type="SUPFAM" id="SSF56801">
    <property type="entry name" value="Acetyl-CoA synthetase-like"/>
    <property type="match status" value="1"/>
</dbReference>
<feature type="domain" description="AMP-binding enzyme C-terminal" evidence="4">
    <location>
        <begin position="449"/>
        <end position="524"/>
    </location>
</feature>
<dbReference type="InterPro" id="IPR025110">
    <property type="entry name" value="AMP-bd_C"/>
</dbReference>
<dbReference type="Gene3D" id="3.40.50.12780">
    <property type="entry name" value="N-terminal domain of ligase-like"/>
    <property type="match status" value="1"/>
</dbReference>
<evidence type="ECO:0000256" key="2">
    <source>
        <dbReference type="ARBA" id="ARBA00022598"/>
    </source>
</evidence>
<dbReference type="Pfam" id="PF00501">
    <property type="entry name" value="AMP-binding"/>
    <property type="match status" value="1"/>
</dbReference>
<organism evidence="5 6">
    <name type="scientific">Pigmentiphaga litoralis</name>
    <dbReference type="NCBI Taxonomy" id="516702"/>
    <lineage>
        <taxon>Bacteria</taxon>
        <taxon>Pseudomonadati</taxon>
        <taxon>Pseudomonadota</taxon>
        <taxon>Betaproteobacteria</taxon>
        <taxon>Burkholderiales</taxon>
        <taxon>Alcaligenaceae</taxon>
        <taxon>Pigmentiphaga</taxon>
    </lineage>
</organism>
<dbReference type="InterPro" id="IPR000873">
    <property type="entry name" value="AMP-dep_synth/lig_dom"/>
</dbReference>
<dbReference type="EMBL" id="JACBYR010000001">
    <property type="protein sequence ID" value="NYE81810.1"/>
    <property type="molecule type" value="Genomic_DNA"/>
</dbReference>